<dbReference type="RefSeq" id="WP_188883658.1">
    <property type="nucleotide sequence ID" value="NZ_BMPF01000003.1"/>
</dbReference>
<dbReference type="PANTHER" id="PTHR42932">
    <property type="entry name" value="GENERAL STRESS PROTEIN 20U"/>
    <property type="match status" value="1"/>
</dbReference>
<comment type="caution">
    <text evidence="3">The sequence shown here is derived from an EMBL/GenBank/DDBJ whole genome shotgun (WGS) entry which is preliminary data.</text>
</comment>
<keyword evidence="4" id="KW-1185">Reference proteome</keyword>
<dbReference type="GO" id="GO:0008199">
    <property type="term" value="F:ferric iron binding"/>
    <property type="evidence" value="ECO:0007669"/>
    <property type="project" value="InterPro"/>
</dbReference>
<dbReference type="NCBIfam" id="NF041388">
    <property type="entry name" value="DNAstvprot_Halo"/>
    <property type="match status" value="1"/>
</dbReference>
<dbReference type="InterPro" id="IPR054862">
    <property type="entry name" value="DNA_prot_starvation"/>
</dbReference>
<name>A0A830FB59_9EURY</name>
<evidence type="ECO:0000259" key="2">
    <source>
        <dbReference type="Pfam" id="PF00210"/>
    </source>
</evidence>
<dbReference type="Proteomes" id="UP000628840">
    <property type="component" value="Unassembled WGS sequence"/>
</dbReference>
<dbReference type="InterPro" id="IPR009078">
    <property type="entry name" value="Ferritin-like_SF"/>
</dbReference>
<gene>
    <name evidence="3" type="ORF">GCM10009037_20520</name>
</gene>
<accession>A0A830FB59</accession>
<dbReference type="InterPro" id="IPR008331">
    <property type="entry name" value="Ferritin_DPS_dom"/>
</dbReference>
<dbReference type="AlphaFoldDB" id="A0A830FB59"/>
<sequence>MTSPQHGRLVHDLEGATVRQAWGTMEENAVRIDRADAERLVGALNADHAGAFNLFYLLRKHYWTAEGAEHEDVADVLKRGYQRARTINDDLAERITQLGGVPASTPPQLQEYAPVHLEAEHLFDLRASLEGDLDAYATLVASMREHVALADDLGDEATSELLREHLEDLEDDAHDIEEFLADDTLVTTEAMRR</sequence>
<protein>
    <submittedName>
        <fullName evidence="3">DNA starvation/stationary phase protection protein</fullName>
    </submittedName>
</protein>
<evidence type="ECO:0000313" key="3">
    <source>
        <dbReference type="EMBL" id="GGL36957.1"/>
    </source>
</evidence>
<evidence type="ECO:0000313" key="4">
    <source>
        <dbReference type="Proteomes" id="UP000628840"/>
    </source>
</evidence>
<dbReference type="InterPro" id="IPR002177">
    <property type="entry name" value="DPS_DNA-bd"/>
</dbReference>
<dbReference type="PANTHER" id="PTHR42932:SF1">
    <property type="entry name" value="GENERAL STRESS PROTEIN 20U"/>
    <property type="match status" value="1"/>
</dbReference>
<dbReference type="Gene3D" id="1.20.1260.10">
    <property type="match status" value="1"/>
</dbReference>
<reference evidence="3 4" key="1">
    <citation type="journal article" date="2019" name="Int. J. Syst. Evol. Microbiol.">
        <title>The Global Catalogue of Microorganisms (GCM) 10K type strain sequencing project: providing services to taxonomists for standard genome sequencing and annotation.</title>
        <authorList>
            <consortium name="The Broad Institute Genomics Platform"/>
            <consortium name="The Broad Institute Genome Sequencing Center for Infectious Disease"/>
            <person name="Wu L."/>
            <person name="Ma J."/>
        </authorList>
    </citation>
    <scope>NUCLEOTIDE SEQUENCE [LARGE SCALE GENOMIC DNA]</scope>
    <source>
        <strain evidence="3 4">JCM 19585</strain>
    </source>
</reference>
<dbReference type="EMBL" id="BMPF01000003">
    <property type="protein sequence ID" value="GGL36957.1"/>
    <property type="molecule type" value="Genomic_DNA"/>
</dbReference>
<dbReference type="InterPro" id="IPR012347">
    <property type="entry name" value="Ferritin-like"/>
</dbReference>
<organism evidence="3 4">
    <name type="scientific">Halarchaeum grantii</name>
    <dbReference type="NCBI Taxonomy" id="1193105"/>
    <lineage>
        <taxon>Archaea</taxon>
        <taxon>Methanobacteriati</taxon>
        <taxon>Methanobacteriota</taxon>
        <taxon>Stenosarchaea group</taxon>
        <taxon>Halobacteria</taxon>
        <taxon>Halobacteriales</taxon>
        <taxon>Halobacteriaceae</taxon>
    </lineage>
</organism>
<evidence type="ECO:0000256" key="1">
    <source>
        <dbReference type="ARBA" id="ARBA00009497"/>
    </source>
</evidence>
<dbReference type="SUPFAM" id="SSF47240">
    <property type="entry name" value="Ferritin-like"/>
    <property type="match status" value="1"/>
</dbReference>
<proteinExistence type="inferred from homology"/>
<comment type="similarity">
    <text evidence="1">Belongs to the Dps family.</text>
</comment>
<feature type="domain" description="Ferritin/DPS" evidence="2">
    <location>
        <begin position="43"/>
        <end position="183"/>
    </location>
</feature>
<dbReference type="OrthoDB" id="210959at2157"/>
<dbReference type="Pfam" id="PF00210">
    <property type="entry name" value="Ferritin"/>
    <property type="match status" value="1"/>
</dbReference>